<proteinExistence type="predicted"/>
<dbReference type="InterPro" id="IPR029455">
    <property type="entry name" value="GHL15"/>
</dbReference>
<sequence>MTYSSKISFKGQIIILICLLISFFIFPLVSLAQSDGNYPKLANYYIAWDVGDNEIQELAKWDLVILSPQALERNPRVIAKLKEKNPQIKVLVYVLLQEINYRSDMLAASPYYQKVYNAANQNNWWLKTSDGTNVSWWQDTYMINAAITAPKVNGQNWSDFLPELINQEFFQKEQWDGVFYDNAWPEIAWLKTAKNISNIDINSDGIADSDIYMNENWQKGVQKILTRTKEIAPSKVIVINTNSNLYNNLVNGRMREGFPGNNEGNWSNLMNNYTSAQFGYAPNYFIVNANTNNTGNKEDYKNVRFGLTSTLMDDGYFSFDFGDMGHNYTWWYDEYDVYLGQPVSEKKNVLNNNNQTAAPSVWQRDFQNGIILVNSSATEQKINFDQEYEKIKGAQDTNTNNGAIIKNLKLTSQDGIILLRRIEDIKNSPYYNGSFVRVFNKFGDSTRNGFFLYSKQFKGGNVIAKQDINKDGQIENITADSSKIIIYDNNLKPLTTFYPYGQKYSKGINFAITDFENDGYLEIVTGTGRGYAPLVKVFNYKGEAQGDGFYAYAKSYMGGVNVAACSTKGNGNKEIVTGTGYMGGPQVRIFDKYGKVLSGGFFAYGKDFRGGVNVACGDIDANGIDEIVTGAGYGGSSHVRYFNSKFEPLSPGFWAFGKDSRTGVRVFLSDLDNDGSKEILTASPDTFTTAFSNFK</sequence>
<evidence type="ECO:0000313" key="2">
    <source>
        <dbReference type="Proteomes" id="UP000176260"/>
    </source>
</evidence>
<dbReference type="AlphaFoldDB" id="A0A1G1XNH7"/>
<accession>A0A1G1XNH7</accession>
<reference evidence="1 2" key="1">
    <citation type="journal article" date="2016" name="Nat. Commun.">
        <title>Thousands of microbial genomes shed light on interconnected biogeochemical processes in an aquifer system.</title>
        <authorList>
            <person name="Anantharaman K."/>
            <person name="Brown C.T."/>
            <person name="Hug L.A."/>
            <person name="Sharon I."/>
            <person name="Castelle C.J."/>
            <person name="Probst A.J."/>
            <person name="Thomas B.C."/>
            <person name="Singh A."/>
            <person name="Wilkins M.J."/>
            <person name="Karaoz U."/>
            <person name="Brodie E.L."/>
            <person name="Williams K.H."/>
            <person name="Hubbard S.S."/>
            <person name="Banfield J.F."/>
        </authorList>
    </citation>
    <scope>NUCLEOTIDE SEQUENCE [LARGE SCALE GENOMIC DNA]</scope>
</reference>
<dbReference type="Pfam" id="PF14885">
    <property type="entry name" value="GHL15"/>
    <property type="match status" value="1"/>
</dbReference>
<gene>
    <name evidence="1" type="ORF">A2Y67_04290</name>
</gene>
<dbReference type="Proteomes" id="UP000176260">
    <property type="component" value="Unassembled WGS sequence"/>
</dbReference>
<dbReference type="InterPro" id="IPR028994">
    <property type="entry name" value="Integrin_alpha_N"/>
</dbReference>
<name>A0A1G1XNH7_9BACT</name>
<dbReference type="SUPFAM" id="SSF69318">
    <property type="entry name" value="Integrin alpha N-terminal domain"/>
    <property type="match status" value="1"/>
</dbReference>
<evidence type="ECO:0000313" key="1">
    <source>
        <dbReference type="EMBL" id="OGY41522.1"/>
    </source>
</evidence>
<protein>
    <submittedName>
        <fullName evidence="1">Uncharacterized protein</fullName>
    </submittedName>
</protein>
<dbReference type="EMBL" id="MHIA01000027">
    <property type="protein sequence ID" value="OGY41522.1"/>
    <property type="molecule type" value="Genomic_DNA"/>
</dbReference>
<organism evidence="1 2">
    <name type="scientific">Candidatus Buchananbacteria bacterium RBG_13_39_9</name>
    <dbReference type="NCBI Taxonomy" id="1797531"/>
    <lineage>
        <taxon>Bacteria</taxon>
        <taxon>Candidatus Buchananiibacteriota</taxon>
    </lineage>
</organism>
<comment type="caution">
    <text evidence="1">The sequence shown here is derived from an EMBL/GenBank/DDBJ whole genome shotgun (WGS) entry which is preliminary data.</text>
</comment>